<evidence type="ECO:0000313" key="1">
    <source>
        <dbReference type="EMBL" id="OPJ85781.1"/>
    </source>
</evidence>
<dbReference type="AlphaFoldDB" id="A0A1V4KN00"/>
<comment type="caution">
    <text evidence="1">The sequence shown here is derived from an EMBL/GenBank/DDBJ whole genome shotgun (WGS) entry which is preliminary data.</text>
</comment>
<keyword evidence="2" id="KW-1185">Reference proteome</keyword>
<protein>
    <submittedName>
        <fullName evidence="1">Uncharacterized protein</fullName>
    </submittedName>
</protein>
<reference evidence="1 2" key="1">
    <citation type="submission" date="2016-02" db="EMBL/GenBank/DDBJ databases">
        <title>Band-tailed pigeon sequencing and assembly.</title>
        <authorList>
            <person name="Soares A.E."/>
            <person name="Novak B.J."/>
            <person name="Rice E.S."/>
            <person name="O'Connell B."/>
            <person name="Chang D."/>
            <person name="Weber S."/>
            <person name="Shapiro B."/>
        </authorList>
    </citation>
    <scope>NUCLEOTIDE SEQUENCE [LARGE SCALE GENOMIC DNA]</scope>
    <source>
        <strain evidence="1">BTP2013</strain>
        <tissue evidence="1">Blood</tissue>
    </source>
</reference>
<gene>
    <name evidence="1" type="ORF">AV530_013898</name>
</gene>
<evidence type="ECO:0000313" key="2">
    <source>
        <dbReference type="Proteomes" id="UP000190648"/>
    </source>
</evidence>
<name>A0A1V4KN00_PATFA</name>
<dbReference type="Proteomes" id="UP000190648">
    <property type="component" value="Unassembled WGS sequence"/>
</dbReference>
<organism evidence="1 2">
    <name type="scientific">Patagioenas fasciata monilis</name>
    <dbReference type="NCBI Taxonomy" id="372326"/>
    <lineage>
        <taxon>Eukaryota</taxon>
        <taxon>Metazoa</taxon>
        <taxon>Chordata</taxon>
        <taxon>Craniata</taxon>
        <taxon>Vertebrata</taxon>
        <taxon>Euteleostomi</taxon>
        <taxon>Archelosauria</taxon>
        <taxon>Archosauria</taxon>
        <taxon>Dinosauria</taxon>
        <taxon>Saurischia</taxon>
        <taxon>Theropoda</taxon>
        <taxon>Coelurosauria</taxon>
        <taxon>Aves</taxon>
        <taxon>Neognathae</taxon>
        <taxon>Neoaves</taxon>
        <taxon>Columbimorphae</taxon>
        <taxon>Columbiformes</taxon>
        <taxon>Columbidae</taxon>
        <taxon>Patagioenas</taxon>
    </lineage>
</organism>
<sequence length="73" mass="8392">MAKTKSLQLLIDRLLQGHLDIRNLYCGFSNQTPNSFFDLIRVLLDIGKVFTAAKYVQKSIHYFQLRSGCSILE</sequence>
<accession>A0A1V4KN00</accession>
<proteinExistence type="predicted"/>
<dbReference type="EMBL" id="LSYS01002736">
    <property type="protein sequence ID" value="OPJ85781.1"/>
    <property type="molecule type" value="Genomic_DNA"/>
</dbReference>